<reference evidence="2 3" key="1">
    <citation type="journal article" date="2024" name="Genome Biol. Evol.">
        <title>Chromosome-level genome assembly of the viviparous eelpout Zoarces viviparus.</title>
        <authorList>
            <person name="Fuhrmann N."/>
            <person name="Brasseur M.V."/>
            <person name="Bakowski C.E."/>
            <person name="Podsiadlowski L."/>
            <person name="Prost S."/>
            <person name="Krehenwinkel H."/>
            <person name="Mayer C."/>
        </authorList>
    </citation>
    <scope>NUCLEOTIDE SEQUENCE [LARGE SCALE GENOMIC DNA]</scope>
    <source>
        <strain evidence="2">NO-MEL_2022_Ind0_liver</strain>
    </source>
</reference>
<keyword evidence="3" id="KW-1185">Reference proteome</keyword>
<evidence type="ECO:0000313" key="3">
    <source>
        <dbReference type="Proteomes" id="UP001488805"/>
    </source>
</evidence>
<proteinExistence type="predicted"/>
<dbReference type="AlphaFoldDB" id="A0AAW1EGA5"/>
<name>A0AAW1EGA5_ZOAVI</name>
<protein>
    <submittedName>
        <fullName evidence="2">Uncharacterized protein</fullName>
    </submittedName>
</protein>
<feature type="region of interest" description="Disordered" evidence="1">
    <location>
        <begin position="37"/>
        <end position="107"/>
    </location>
</feature>
<gene>
    <name evidence="2" type="ORF">VZT92_021291</name>
</gene>
<evidence type="ECO:0000313" key="2">
    <source>
        <dbReference type="EMBL" id="KAK9521491.1"/>
    </source>
</evidence>
<organism evidence="2 3">
    <name type="scientific">Zoarces viviparus</name>
    <name type="common">Viviparous eelpout</name>
    <name type="synonym">Blennius viviparus</name>
    <dbReference type="NCBI Taxonomy" id="48416"/>
    <lineage>
        <taxon>Eukaryota</taxon>
        <taxon>Metazoa</taxon>
        <taxon>Chordata</taxon>
        <taxon>Craniata</taxon>
        <taxon>Vertebrata</taxon>
        <taxon>Euteleostomi</taxon>
        <taxon>Actinopterygii</taxon>
        <taxon>Neopterygii</taxon>
        <taxon>Teleostei</taxon>
        <taxon>Neoteleostei</taxon>
        <taxon>Acanthomorphata</taxon>
        <taxon>Eupercaria</taxon>
        <taxon>Perciformes</taxon>
        <taxon>Cottioidei</taxon>
        <taxon>Zoarcales</taxon>
        <taxon>Zoarcidae</taxon>
        <taxon>Zoarcinae</taxon>
        <taxon>Zoarces</taxon>
    </lineage>
</organism>
<comment type="caution">
    <text evidence="2">The sequence shown here is derived from an EMBL/GenBank/DDBJ whole genome shotgun (WGS) entry which is preliminary data.</text>
</comment>
<dbReference type="EMBL" id="JBCEZU010000329">
    <property type="protein sequence ID" value="KAK9521491.1"/>
    <property type="molecule type" value="Genomic_DNA"/>
</dbReference>
<sequence length="144" mass="16231">MLSWCADFHTTSNQVRELQAETQMQSHLNHIWVVKREREPQHREVEADMVDSTPGSDAGDSAAEPGEKLQESSEEPASEEEDPEPPPATNYPQRERHRPKTLTYRALGEPTVGEVGVESLQVSMAPACNRLWRPWIALDIEVTS</sequence>
<accession>A0AAW1EGA5</accession>
<dbReference type="Proteomes" id="UP001488805">
    <property type="component" value="Unassembled WGS sequence"/>
</dbReference>
<feature type="compositionally biased region" description="Acidic residues" evidence="1">
    <location>
        <begin position="72"/>
        <end position="84"/>
    </location>
</feature>
<evidence type="ECO:0000256" key="1">
    <source>
        <dbReference type="SAM" id="MobiDB-lite"/>
    </source>
</evidence>
<feature type="compositionally biased region" description="Basic and acidic residues" evidence="1">
    <location>
        <begin position="37"/>
        <end position="46"/>
    </location>
</feature>